<reference evidence="1 2" key="1">
    <citation type="journal article" date="2003" name="Int. J. Syst. Evol. Microbiol.">
        <title>Towards a standardized format for the description of a novel species (of an established genus): Ochrobactrum gallinifaecis sp. nov.</title>
        <authorList>
            <person name="Kampfer P."/>
            <person name="Buczolits S."/>
            <person name="Albrecht A."/>
            <person name="Busse H.J."/>
            <person name="Stackebrandt E."/>
        </authorList>
    </citation>
    <scope>NUCLEOTIDE SEQUENCE [LARGE SCALE GENOMIC DNA]</scope>
    <source>
        <strain evidence="1 2">ISO 196</strain>
    </source>
</reference>
<protein>
    <submittedName>
        <fullName evidence="1">Uncharacterized protein</fullName>
    </submittedName>
</protein>
<keyword evidence="2" id="KW-1185">Reference proteome</keyword>
<dbReference type="EMBL" id="VEWJ01000027">
    <property type="protein sequence ID" value="TPF73893.1"/>
    <property type="molecule type" value="Genomic_DNA"/>
</dbReference>
<organism evidence="1 2">
    <name type="scientific">Brucella gallinifaecis</name>
    <dbReference type="NCBI Taxonomy" id="215590"/>
    <lineage>
        <taxon>Bacteria</taxon>
        <taxon>Pseudomonadati</taxon>
        <taxon>Pseudomonadota</taxon>
        <taxon>Alphaproteobacteria</taxon>
        <taxon>Hyphomicrobiales</taxon>
        <taxon>Brucellaceae</taxon>
        <taxon>Brucella/Ochrobactrum group</taxon>
        <taxon>Brucella</taxon>
    </lineage>
</organism>
<accession>A0A502BLE2</accession>
<comment type="caution">
    <text evidence="1">The sequence shown here is derived from an EMBL/GenBank/DDBJ whole genome shotgun (WGS) entry which is preliminary data.</text>
</comment>
<gene>
    <name evidence="1" type="ORF">FHY56_17410</name>
</gene>
<sequence>MGNWKTTLKVEDLAEDQRLEMVCRQCRRVTYTSRTMICEVKLYSPEGDRVDLSQKYLDEIERMARCKAKACRGHMRMSMVRLKEVSGFVGGLA</sequence>
<dbReference type="RefSeq" id="WP_140906388.1">
    <property type="nucleotide sequence ID" value="NZ_JBHTMD010000015.1"/>
</dbReference>
<dbReference type="OrthoDB" id="6696050at2"/>
<proteinExistence type="predicted"/>
<evidence type="ECO:0000313" key="1">
    <source>
        <dbReference type="EMBL" id="TPF73893.1"/>
    </source>
</evidence>
<dbReference type="Proteomes" id="UP000315388">
    <property type="component" value="Unassembled WGS sequence"/>
</dbReference>
<evidence type="ECO:0000313" key="2">
    <source>
        <dbReference type="Proteomes" id="UP000315388"/>
    </source>
</evidence>
<name>A0A502BLE2_9HYPH</name>
<dbReference type="AlphaFoldDB" id="A0A502BLE2"/>